<feature type="compositionally biased region" description="Low complexity" evidence="3">
    <location>
        <begin position="500"/>
        <end position="544"/>
    </location>
</feature>
<dbReference type="PANTHER" id="PTHR14312">
    <property type="entry name" value="CREB/ATF BZIP TRANSCRIPTION FACTOR"/>
    <property type="match status" value="1"/>
</dbReference>
<keyword evidence="2" id="KW-0677">Repeat</keyword>
<evidence type="ECO:0000313" key="4">
    <source>
        <dbReference type="EMBL" id="CAH2351493.1"/>
    </source>
</evidence>
<comment type="caution">
    <text evidence="4">The sequence shown here is derived from an EMBL/GenBank/DDBJ whole genome shotgun (WGS) entry which is preliminary data.</text>
</comment>
<feature type="compositionally biased region" description="Polar residues" evidence="3">
    <location>
        <begin position="475"/>
        <end position="499"/>
    </location>
</feature>
<name>A0A9P0QML9_9ASCO</name>
<dbReference type="Pfam" id="PF00560">
    <property type="entry name" value="LRR_1"/>
    <property type="match status" value="1"/>
</dbReference>
<dbReference type="GO" id="GO:0010468">
    <property type="term" value="P:regulation of gene expression"/>
    <property type="evidence" value="ECO:0007669"/>
    <property type="project" value="TreeGrafter"/>
</dbReference>
<feature type="compositionally biased region" description="Polar residues" evidence="3">
    <location>
        <begin position="805"/>
        <end position="816"/>
    </location>
</feature>
<evidence type="ECO:0000313" key="5">
    <source>
        <dbReference type="Proteomes" id="UP000837801"/>
    </source>
</evidence>
<evidence type="ECO:0000256" key="2">
    <source>
        <dbReference type="ARBA" id="ARBA00022737"/>
    </source>
</evidence>
<dbReference type="InterPro" id="IPR001611">
    <property type="entry name" value="Leu-rich_rpt"/>
</dbReference>
<dbReference type="PROSITE" id="PS51450">
    <property type="entry name" value="LRR"/>
    <property type="match status" value="2"/>
</dbReference>
<feature type="compositionally biased region" description="Basic and acidic residues" evidence="3">
    <location>
        <begin position="289"/>
        <end position="299"/>
    </location>
</feature>
<dbReference type="Proteomes" id="UP000837801">
    <property type="component" value="Unassembled WGS sequence"/>
</dbReference>
<gene>
    <name evidence="4" type="ORF">CLIB1423_03S07536</name>
</gene>
<reference evidence="4" key="1">
    <citation type="submission" date="2022-03" db="EMBL/GenBank/DDBJ databases">
        <authorList>
            <person name="Legras J.-L."/>
            <person name="Devillers H."/>
            <person name="Grondin C."/>
        </authorList>
    </citation>
    <scope>NUCLEOTIDE SEQUENCE</scope>
    <source>
        <strain evidence="4">CLIB 1423</strain>
    </source>
</reference>
<protein>
    <recommendedName>
        <fullName evidence="6">RAM signaling network component</fullName>
    </recommendedName>
</protein>
<dbReference type="GO" id="GO:0005634">
    <property type="term" value="C:nucleus"/>
    <property type="evidence" value="ECO:0007669"/>
    <property type="project" value="TreeGrafter"/>
</dbReference>
<feature type="compositionally biased region" description="Low complexity" evidence="3">
    <location>
        <begin position="817"/>
        <end position="867"/>
    </location>
</feature>
<feature type="region of interest" description="Disordered" evidence="3">
    <location>
        <begin position="442"/>
        <end position="544"/>
    </location>
</feature>
<accession>A0A9P0QML9</accession>
<organism evidence="4 5">
    <name type="scientific">[Candida] railenensis</name>
    <dbReference type="NCBI Taxonomy" id="45579"/>
    <lineage>
        <taxon>Eukaryota</taxon>
        <taxon>Fungi</taxon>
        <taxon>Dikarya</taxon>
        <taxon>Ascomycota</taxon>
        <taxon>Saccharomycotina</taxon>
        <taxon>Pichiomycetes</taxon>
        <taxon>Debaryomycetaceae</taxon>
        <taxon>Kurtzmaniella</taxon>
    </lineage>
</organism>
<feature type="compositionally biased region" description="Polar residues" evidence="3">
    <location>
        <begin position="237"/>
        <end position="260"/>
    </location>
</feature>
<feature type="region of interest" description="Disordered" evidence="3">
    <location>
        <begin position="316"/>
        <end position="404"/>
    </location>
</feature>
<dbReference type="Gene3D" id="3.80.10.10">
    <property type="entry name" value="Ribonuclease Inhibitor"/>
    <property type="match status" value="1"/>
</dbReference>
<dbReference type="SUPFAM" id="SSF52075">
    <property type="entry name" value="Outer arm dynein light chain 1"/>
    <property type="match status" value="1"/>
</dbReference>
<dbReference type="InterPro" id="IPR003591">
    <property type="entry name" value="Leu-rich_rpt_typical-subtyp"/>
</dbReference>
<feature type="compositionally biased region" description="Polar residues" evidence="3">
    <location>
        <begin position="456"/>
        <end position="465"/>
    </location>
</feature>
<evidence type="ECO:0000256" key="1">
    <source>
        <dbReference type="ARBA" id="ARBA00022614"/>
    </source>
</evidence>
<feature type="region of interest" description="Disordered" evidence="3">
    <location>
        <begin position="237"/>
        <end position="300"/>
    </location>
</feature>
<feature type="compositionally biased region" description="Polar residues" evidence="3">
    <location>
        <begin position="394"/>
        <end position="404"/>
    </location>
</feature>
<dbReference type="GO" id="GO:0043565">
    <property type="term" value="F:sequence-specific DNA binding"/>
    <property type="evidence" value="ECO:0007669"/>
    <property type="project" value="TreeGrafter"/>
</dbReference>
<evidence type="ECO:0000256" key="3">
    <source>
        <dbReference type="SAM" id="MobiDB-lite"/>
    </source>
</evidence>
<feature type="compositionally biased region" description="Low complexity" evidence="3">
    <location>
        <begin position="327"/>
        <end position="349"/>
    </location>
</feature>
<feature type="region of interest" description="Disordered" evidence="3">
    <location>
        <begin position="798"/>
        <end position="877"/>
    </location>
</feature>
<dbReference type="SMART" id="SM00369">
    <property type="entry name" value="LRR_TYP"/>
    <property type="match status" value="3"/>
</dbReference>
<evidence type="ECO:0008006" key="6">
    <source>
        <dbReference type="Google" id="ProtNLM"/>
    </source>
</evidence>
<dbReference type="InterPro" id="IPR019487">
    <property type="entry name" value="RAM_signalling_pathway_SOG2"/>
</dbReference>
<dbReference type="InterPro" id="IPR032675">
    <property type="entry name" value="LRR_dom_sf"/>
</dbReference>
<dbReference type="OrthoDB" id="1394818at2759"/>
<sequence length="1157" mass="125109">MSDNYQAVKSVISKLINDQIEQIKSKKSLKLNNYIGSFPASSSPPLLSDVIECVHEFLITFQPPLELERLSLQSNSLTSLPSNFPLIYNSIRYLDLHNNQFTQFPPLVCEFQNLEILDLSSNSLWILPQQGLQKMDSLRVLSLKENRFKYLPPVLGSMKNLNLIEVLDNPLIRPSLDTVKALQKQYPELEWVHELKSYLLSNAALLEKKISESVEAYQQHTYNKSADAHLLSIKKNSQLPPVPTSSHAPPSLGRSNSITDTRSKASKAARRMGLIIKKPEDSANTPSDHQTETRLKDHNINTGLFNSVDILNINGNGNGSGTPVNESSQNTASTSTPTASNTALSNASTGGPPSFSSTAPEGKFESSTTTTPPPNQNPSLTSSSPVTPSGSNLARPSSRNRVRSNTLKEIDKILEKNDIVDTEHKSGAYFRRLSTLQELPVSELSSSANSSTLSLRQESATNNSKNNEEFLQPKPQATQSNSSTYVQPQPRSTSISSTKSPANSSSFSVSTNSPVTTNDSSPTKSQHHVQQQMSHQHQSYYQNQQSQQQLQYQQQQQILSQQSQQQLLQQHQLQQQQQQLHPSRKNHHSTSTLIKVSRKVLFSFSELHSSIRRFTGFCVDKKITIKMVTLLYTTKSNIDSLVENLELMEDKGGNVDQIVLSLQLSISSFKQIMILLTENFAIFVMKIDICFIRMLYLTVYGSFNELLNAYRVLTANPMPNFTGINPISVSGLSASSSKLDSGSNSSHVTLDPKHSYSSHKPHSLSINTVLSNISNGSSSTLASNGSVMSKHGGAVAANGSAVPASASSNLAGSVSHSNSTNNGNNGTIANSTGVNSSNGNSNGNNNGNNSGSNSNTHSTNTNGNSGNEADSSATDTSEVDEKLYNAIDIATTSAQVVFEELTKAISKSAIASTNSSSIGPSVASKVKELTSVCITSIEVSKSLKTKLLTIRNNPSSTSKSMFWDDVNLFLKSIIQTFSSVKAVMKDLPILNEIRASMATLTKATKDVTILIEVSSYKSMSSEFSNSQSTSTPAAIGAPPLLNSIPSVSNIFTPLSAFPPQQLPTRTQSSSNLAQHQQQAIALPSGRTPLAATLGPAAQAIKPAFSADGMPMLSPGLVGGTHLGSMTAPQTTGQYYAKNGMNPFDGLIVANRENEEKK</sequence>
<dbReference type="PANTHER" id="PTHR14312:SF1">
    <property type="entry name" value="BASIC-LEUCINE ZIPPER TRANSCRIPTION FACTOR A"/>
    <property type="match status" value="1"/>
</dbReference>
<proteinExistence type="predicted"/>
<feature type="compositionally biased region" description="Low complexity" evidence="3">
    <location>
        <begin position="377"/>
        <end position="393"/>
    </location>
</feature>
<feature type="region of interest" description="Disordered" evidence="3">
    <location>
        <begin position="738"/>
        <end position="762"/>
    </location>
</feature>
<keyword evidence="1" id="KW-0433">Leucine-rich repeat</keyword>
<dbReference type="Pfam" id="PF10428">
    <property type="entry name" value="SOG2"/>
    <property type="match status" value="1"/>
</dbReference>
<feature type="compositionally biased region" description="Low complexity" evidence="3">
    <location>
        <begin position="442"/>
        <end position="455"/>
    </location>
</feature>
<keyword evidence="5" id="KW-1185">Reference proteome</keyword>
<dbReference type="EMBL" id="CAKXYY010000003">
    <property type="protein sequence ID" value="CAH2351493.1"/>
    <property type="molecule type" value="Genomic_DNA"/>
</dbReference>
<dbReference type="AlphaFoldDB" id="A0A9P0QML9"/>